<dbReference type="GO" id="GO:0046872">
    <property type="term" value="F:metal ion binding"/>
    <property type="evidence" value="ECO:0007669"/>
    <property type="project" value="UniProtKB-KW"/>
</dbReference>
<dbReference type="InterPro" id="IPR046341">
    <property type="entry name" value="SET_dom_sf"/>
</dbReference>
<dbReference type="GO" id="GO:0005694">
    <property type="term" value="C:chromosome"/>
    <property type="evidence" value="ECO:0007669"/>
    <property type="project" value="UniProtKB-SubCell"/>
</dbReference>
<proteinExistence type="predicted"/>
<keyword evidence="2" id="KW-0158">Chromosome</keyword>
<name>A0A9W8WUE5_9PLEO</name>
<reference evidence="9" key="1">
    <citation type="submission" date="2022-10" db="EMBL/GenBank/DDBJ databases">
        <title>Tapping the CABI collections for fungal endophytes: first genome assemblies for Collariella, Neodidymelliopsis, Ascochyta clinopodiicola, Didymella pomorum, Didymosphaeria variabile, Neocosmospora piperis and Neocucurbitaria cava.</title>
        <authorList>
            <person name="Hill R."/>
        </authorList>
    </citation>
    <scope>NUCLEOTIDE SEQUENCE</scope>
    <source>
        <strain evidence="9">IMI 360193</strain>
    </source>
</reference>
<dbReference type="SMART" id="SM00317">
    <property type="entry name" value="SET"/>
    <property type="match status" value="1"/>
</dbReference>
<dbReference type="Pfam" id="PF00856">
    <property type="entry name" value="SET"/>
    <property type="match status" value="1"/>
</dbReference>
<evidence type="ECO:0000313" key="10">
    <source>
        <dbReference type="Proteomes" id="UP001140562"/>
    </source>
</evidence>
<keyword evidence="10" id="KW-1185">Reference proteome</keyword>
<dbReference type="SUPFAM" id="SSF82199">
    <property type="entry name" value="SET domain"/>
    <property type="match status" value="1"/>
</dbReference>
<dbReference type="InterPro" id="IPR050973">
    <property type="entry name" value="H3K9_Histone-Lys_N-MTase"/>
</dbReference>
<dbReference type="InterPro" id="IPR001214">
    <property type="entry name" value="SET_dom"/>
</dbReference>
<evidence type="ECO:0000256" key="4">
    <source>
        <dbReference type="ARBA" id="ARBA00022679"/>
    </source>
</evidence>
<comment type="subcellular location">
    <subcellularLocation>
        <location evidence="1">Chromosome</location>
    </subcellularLocation>
</comment>
<dbReference type="AlphaFoldDB" id="A0A9W8WUE5"/>
<evidence type="ECO:0000256" key="1">
    <source>
        <dbReference type="ARBA" id="ARBA00004286"/>
    </source>
</evidence>
<organism evidence="9 10">
    <name type="scientific">Didymella glomerata</name>
    <dbReference type="NCBI Taxonomy" id="749621"/>
    <lineage>
        <taxon>Eukaryota</taxon>
        <taxon>Fungi</taxon>
        <taxon>Dikarya</taxon>
        <taxon>Ascomycota</taxon>
        <taxon>Pezizomycotina</taxon>
        <taxon>Dothideomycetes</taxon>
        <taxon>Pleosporomycetidae</taxon>
        <taxon>Pleosporales</taxon>
        <taxon>Pleosporineae</taxon>
        <taxon>Didymellaceae</taxon>
        <taxon>Didymella</taxon>
    </lineage>
</organism>
<keyword evidence="7" id="KW-0862">Zinc</keyword>
<gene>
    <name evidence="9" type="ORF">N0V87_007691</name>
</gene>
<evidence type="ECO:0000256" key="3">
    <source>
        <dbReference type="ARBA" id="ARBA00022603"/>
    </source>
</evidence>
<feature type="domain" description="SET" evidence="8">
    <location>
        <begin position="23"/>
        <end position="156"/>
    </location>
</feature>
<dbReference type="PROSITE" id="PS50280">
    <property type="entry name" value="SET"/>
    <property type="match status" value="1"/>
</dbReference>
<dbReference type="PANTHER" id="PTHR46223">
    <property type="entry name" value="HISTONE-LYSINE N-METHYLTRANSFERASE SUV39H"/>
    <property type="match status" value="1"/>
</dbReference>
<dbReference type="GO" id="GO:0008168">
    <property type="term" value="F:methyltransferase activity"/>
    <property type="evidence" value="ECO:0007669"/>
    <property type="project" value="UniProtKB-KW"/>
</dbReference>
<keyword evidence="4" id="KW-0808">Transferase</keyword>
<keyword evidence="6" id="KW-0479">Metal-binding</keyword>
<evidence type="ECO:0000259" key="8">
    <source>
        <dbReference type="PROSITE" id="PS50280"/>
    </source>
</evidence>
<evidence type="ECO:0000256" key="7">
    <source>
        <dbReference type="ARBA" id="ARBA00022833"/>
    </source>
</evidence>
<dbReference type="EMBL" id="JAPEUV010000097">
    <property type="protein sequence ID" value="KAJ4333304.1"/>
    <property type="molecule type" value="Genomic_DNA"/>
</dbReference>
<dbReference type="Proteomes" id="UP001140562">
    <property type="component" value="Unassembled WGS sequence"/>
</dbReference>
<comment type="caution">
    <text evidence="9">The sequence shown here is derived from an EMBL/GenBank/DDBJ whole genome shotgun (WGS) entry which is preliminary data.</text>
</comment>
<evidence type="ECO:0000313" key="9">
    <source>
        <dbReference type="EMBL" id="KAJ4333304.1"/>
    </source>
</evidence>
<protein>
    <recommendedName>
        <fullName evidence="8">SET domain-containing protein</fullName>
    </recommendedName>
</protein>
<evidence type="ECO:0000256" key="2">
    <source>
        <dbReference type="ARBA" id="ARBA00022454"/>
    </source>
</evidence>
<keyword evidence="5" id="KW-0949">S-adenosyl-L-methionine</keyword>
<accession>A0A9W8WUE5</accession>
<keyword evidence="3" id="KW-0489">Methyltransferase</keyword>
<dbReference type="PANTHER" id="PTHR46223:SF3">
    <property type="entry name" value="HISTONE-LYSINE N-METHYLTRANSFERASE SET-23"/>
    <property type="match status" value="1"/>
</dbReference>
<evidence type="ECO:0000256" key="6">
    <source>
        <dbReference type="ARBA" id="ARBA00022723"/>
    </source>
</evidence>
<sequence>MCKDNLCKHTLTDWAAATKAWETYFELRETADRGIGVFAKQAFKELDILGWYAGVVTPYGIGTGTYALSLAIGESSSPRKTDTFRGFNLHLEPHDDHMEEEVTIEAQVHGNWTRFINHSCEPNTIFATRRVGQTRIMAVKAFKDITAGEELTIHYGETYFETRTCLCGAADCVEVA</sequence>
<dbReference type="Gene3D" id="2.170.270.10">
    <property type="entry name" value="SET domain"/>
    <property type="match status" value="1"/>
</dbReference>
<dbReference type="GO" id="GO:0032259">
    <property type="term" value="P:methylation"/>
    <property type="evidence" value="ECO:0007669"/>
    <property type="project" value="UniProtKB-KW"/>
</dbReference>
<evidence type="ECO:0000256" key="5">
    <source>
        <dbReference type="ARBA" id="ARBA00022691"/>
    </source>
</evidence>
<dbReference type="OrthoDB" id="308383at2759"/>